<name>A0A2P1PQN0_9GAMM</name>
<protein>
    <submittedName>
        <fullName evidence="3">MBL fold metallo-hydrolase</fullName>
    </submittedName>
</protein>
<dbReference type="GO" id="GO:0005737">
    <property type="term" value="C:cytoplasm"/>
    <property type="evidence" value="ECO:0007669"/>
    <property type="project" value="TreeGrafter"/>
</dbReference>
<dbReference type="Proteomes" id="UP000241074">
    <property type="component" value="Chromosome"/>
</dbReference>
<dbReference type="GO" id="GO:0016787">
    <property type="term" value="F:hydrolase activity"/>
    <property type="evidence" value="ECO:0007669"/>
    <property type="project" value="UniProtKB-KW"/>
</dbReference>
<feature type="domain" description="Metallo-beta-lactamase" evidence="1">
    <location>
        <begin position="286"/>
        <end position="428"/>
    </location>
</feature>
<gene>
    <name evidence="3" type="ORF">C7S18_08080</name>
</gene>
<dbReference type="SUPFAM" id="SSF56281">
    <property type="entry name" value="Metallo-hydrolase/oxidoreductase"/>
    <property type="match status" value="1"/>
</dbReference>
<proteinExistence type="predicted"/>
<dbReference type="PANTHER" id="PTHR15032:SF4">
    <property type="entry name" value="N-ACYL-PHOSPHATIDYLETHANOLAMINE-HYDROLYZING PHOSPHOLIPASE D"/>
    <property type="match status" value="1"/>
</dbReference>
<evidence type="ECO:0000313" key="3">
    <source>
        <dbReference type="EMBL" id="AVP97153.1"/>
    </source>
</evidence>
<evidence type="ECO:0000313" key="4">
    <source>
        <dbReference type="Proteomes" id="UP000241074"/>
    </source>
</evidence>
<dbReference type="EMBL" id="CP027860">
    <property type="protein sequence ID" value="AVP97153.1"/>
    <property type="molecule type" value="Genomic_DNA"/>
</dbReference>
<dbReference type="Pfam" id="PF18456">
    <property type="entry name" value="CmlA_N"/>
    <property type="match status" value="1"/>
</dbReference>
<feature type="domain" description="Diiron non-heme beta-hydroxylase N-terminal" evidence="2">
    <location>
        <begin position="22"/>
        <end position="254"/>
    </location>
</feature>
<evidence type="ECO:0000259" key="2">
    <source>
        <dbReference type="Pfam" id="PF18456"/>
    </source>
</evidence>
<organism evidence="3 4">
    <name type="scientific">Ahniella affigens</name>
    <dbReference type="NCBI Taxonomy" id="2021234"/>
    <lineage>
        <taxon>Bacteria</taxon>
        <taxon>Pseudomonadati</taxon>
        <taxon>Pseudomonadota</taxon>
        <taxon>Gammaproteobacteria</taxon>
        <taxon>Lysobacterales</taxon>
        <taxon>Rhodanobacteraceae</taxon>
        <taxon>Ahniella</taxon>
    </lineage>
</organism>
<dbReference type="Pfam" id="PF12706">
    <property type="entry name" value="Lactamase_B_2"/>
    <property type="match status" value="1"/>
</dbReference>
<dbReference type="AlphaFoldDB" id="A0A2P1PQN0"/>
<dbReference type="InterPro" id="IPR001279">
    <property type="entry name" value="Metallo-B-lactamas"/>
</dbReference>
<accession>A0A2P1PQN0</accession>
<dbReference type="InterPro" id="IPR041141">
    <property type="entry name" value="CmlA_N"/>
</dbReference>
<reference evidence="3 4" key="1">
    <citation type="submission" date="2018-03" db="EMBL/GenBank/DDBJ databases">
        <title>Ahniella affigens gen. nov., sp. nov., a gammaproteobacterium isolated from sandy soil near a stream.</title>
        <authorList>
            <person name="Ko Y."/>
            <person name="Kim J.-H."/>
        </authorList>
    </citation>
    <scope>NUCLEOTIDE SEQUENCE [LARGE SCALE GENOMIC DNA]</scope>
    <source>
        <strain evidence="3 4">D13</strain>
    </source>
</reference>
<dbReference type="KEGG" id="xba:C7S18_08080"/>
<reference evidence="3 4" key="2">
    <citation type="submission" date="2018-03" db="EMBL/GenBank/DDBJ databases">
        <authorList>
            <person name="Keele B.F."/>
        </authorList>
    </citation>
    <scope>NUCLEOTIDE SEQUENCE [LARGE SCALE GENOMIC DNA]</scope>
    <source>
        <strain evidence="3 4">D13</strain>
    </source>
</reference>
<sequence>MSETMNCAQTTIPGAPDQQLFLRGDVKAEPLINRWYAWSYMISPVSYALISRNLHMRVLESYLKSPKLHAQASRNQDLKGGLFVDYDGDLATMRQFVDQSRGALQSLTQLGSDIVEFDSLLQTEATGDAMASLYARLPESLRGRVELTYDLYNHPRMRFIEALFYDSPLYRQDLQCMSLSLMTGDERPFVLSSPRLPDEKSLTVSWPFADPRWDQLFAMRQNAKSVSEFCALVGWEQLSLDERAHWSRFVTTTPPPVRSTSLPDGEVRIRYFGHATVLMYSNEVSVLTDPIVAYPMDGAVPRYSFHDLPDRIDYVVLTHNHQDHVMFETLLQLRHRIGTIVVPKSGPGTLPDLSLKLMLQATGFAHVVELGELETLPIANGQILGVPFLGEHGDLELQTKLAFRVQIRQTSALFAADSDNLDPELYRRAAAKIAPLNHLFIGMECVGAPMSWVYGPLFTRPPDRRCDQARRLNGSDAERAWHMVDTLQPDAVHIYAMGSEPWLTFISSIEYHTDSPAIVESDRLIARCNEAGIPASRLYGRHEIPCQRIPVSAAPTADMSRPALDALAVA</sequence>
<evidence type="ECO:0000259" key="1">
    <source>
        <dbReference type="Pfam" id="PF12706"/>
    </source>
</evidence>
<dbReference type="OrthoDB" id="5657199at2"/>
<dbReference type="Gene3D" id="3.60.15.10">
    <property type="entry name" value="Ribonuclease Z/Hydroxyacylglutathione hydrolase-like"/>
    <property type="match status" value="1"/>
</dbReference>
<dbReference type="InterPro" id="IPR036866">
    <property type="entry name" value="RibonucZ/Hydroxyglut_hydro"/>
</dbReference>
<keyword evidence="4" id="KW-1185">Reference proteome</keyword>
<keyword evidence="3" id="KW-0378">Hydrolase</keyword>
<dbReference type="PANTHER" id="PTHR15032">
    <property type="entry name" value="N-ACYL-PHOSPHATIDYLETHANOLAMINE-HYDROLYZING PHOSPHOLIPASE D"/>
    <property type="match status" value="1"/>
</dbReference>